<dbReference type="FunFam" id="1.25.40.570:FF:000005">
    <property type="entry name" value="26S proteasome regulatory subunit N7"/>
    <property type="match status" value="1"/>
</dbReference>
<dbReference type="InterPro" id="IPR000717">
    <property type="entry name" value="PCI_dom"/>
</dbReference>
<dbReference type="Gene3D" id="1.25.40.570">
    <property type="match status" value="1"/>
</dbReference>
<sequence>MADDIVLPIPNLVAAQSLFVLSNPSLSRLHDEARTAALKAIKDDEMAPYYQLITSSSKPLLPLDSNLLASMQEANAATLKSLDETLESAKKTEGESEISDALKARANFLTRIGEKDKAVEAQKLALEKTPGLGSRIDIVLTLVRIGYFWNDESLIVWGMDKAEKLIEEGGDWDRRNRLKVYQGQHLISNRQFKRGGELLLDALSTFTASELVTYNEFVSLAVIAGTLTLSRVDIKKKLIGSPEVNQTLPELPVLGDLVKNLYECHYDKFFRALALLEQNLLLPSRILAPHARFYVREMRILAYAQLLESYRSLTLESLAQAFGVSVEFVDSELSRFISTGRIHASIDKVHGVVETTKTSEAWGKKTQQFEQVIRQGDILLNEVQRLSKVLY</sequence>
<evidence type="ECO:0000259" key="4">
    <source>
        <dbReference type="PROSITE" id="PS50250"/>
    </source>
</evidence>
<dbReference type="PANTHER" id="PTHR14145:SF1">
    <property type="entry name" value="26S PROTEASOME NON-ATPASE REGULATORY SUBUNIT 6"/>
    <property type="match status" value="1"/>
</dbReference>
<dbReference type="GO" id="GO:0043161">
    <property type="term" value="P:proteasome-mediated ubiquitin-dependent protein catabolic process"/>
    <property type="evidence" value="ECO:0007669"/>
    <property type="project" value="TreeGrafter"/>
</dbReference>
<dbReference type="SMART" id="SM00088">
    <property type="entry name" value="PINT"/>
    <property type="match status" value="1"/>
</dbReference>
<protein>
    <submittedName>
        <fullName evidence="5">26S proteasome subunit RPN7-domain-containing protein</fullName>
    </submittedName>
</protein>
<dbReference type="Pfam" id="PF01399">
    <property type="entry name" value="PCI"/>
    <property type="match status" value="1"/>
</dbReference>
<evidence type="ECO:0000313" key="5">
    <source>
        <dbReference type="EMBL" id="KAF9059411.1"/>
    </source>
</evidence>
<comment type="function">
    <text evidence="2">Component of the 19S cap proteasome complex which acts as a regulatory subunit of the 26S proteasome, involved in the ATP-dependent degradation of ubiquitinated proteins.</text>
</comment>
<accession>A0A9P5P9T5</accession>
<dbReference type="PANTHER" id="PTHR14145">
    <property type="entry name" value="26S PROTESOME SUBUNIT 6"/>
    <property type="match status" value="1"/>
</dbReference>
<name>A0A9P5P9T5_9AGAR</name>
<dbReference type="Pfam" id="PF10602">
    <property type="entry name" value="RPN7"/>
    <property type="match status" value="1"/>
</dbReference>
<dbReference type="AlphaFoldDB" id="A0A9P5P9T5"/>
<evidence type="ECO:0000256" key="2">
    <source>
        <dbReference type="ARBA" id="ARBA00093435"/>
    </source>
</evidence>
<reference evidence="5" key="1">
    <citation type="submission" date="2020-11" db="EMBL/GenBank/DDBJ databases">
        <authorList>
            <consortium name="DOE Joint Genome Institute"/>
            <person name="Ahrendt S."/>
            <person name="Riley R."/>
            <person name="Andreopoulos W."/>
            <person name="Labutti K."/>
            <person name="Pangilinan J."/>
            <person name="Ruiz-Duenas F.J."/>
            <person name="Barrasa J.M."/>
            <person name="Sanchez-Garcia M."/>
            <person name="Camarero S."/>
            <person name="Miyauchi S."/>
            <person name="Serrano A."/>
            <person name="Linde D."/>
            <person name="Babiker R."/>
            <person name="Drula E."/>
            <person name="Ayuso-Fernandez I."/>
            <person name="Pacheco R."/>
            <person name="Padilla G."/>
            <person name="Ferreira P."/>
            <person name="Barriuso J."/>
            <person name="Kellner H."/>
            <person name="Castanera R."/>
            <person name="Alfaro M."/>
            <person name="Ramirez L."/>
            <person name="Pisabarro A.G."/>
            <person name="Kuo A."/>
            <person name="Tritt A."/>
            <person name="Lipzen A."/>
            <person name="He G."/>
            <person name="Yan M."/>
            <person name="Ng V."/>
            <person name="Cullen D."/>
            <person name="Martin F."/>
            <person name="Rosso M.-N."/>
            <person name="Henrissat B."/>
            <person name="Hibbett D."/>
            <person name="Martinez A.T."/>
            <person name="Grigoriev I.V."/>
        </authorList>
    </citation>
    <scope>NUCLEOTIDE SEQUENCE</scope>
    <source>
        <strain evidence="5">AH 40177</strain>
    </source>
</reference>
<evidence type="ECO:0000313" key="6">
    <source>
        <dbReference type="Proteomes" id="UP000772434"/>
    </source>
</evidence>
<dbReference type="InterPro" id="IPR049549">
    <property type="entry name" value="RPN7_PSMD6_C"/>
</dbReference>
<organism evidence="5 6">
    <name type="scientific">Rhodocollybia butyracea</name>
    <dbReference type="NCBI Taxonomy" id="206335"/>
    <lineage>
        <taxon>Eukaryota</taxon>
        <taxon>Fungi</taxon>
        <taxon>Dikarya</taxon>
        <taxon>Basidiomycota</taxon>
        <taxon>Agaricomycotina</taxon>
        <taxon>Agaricomycetes</taxon>
        <taxon>Agaricomycetidae</taxon>
        <taxon>Agaricales</taxon>
        <taxon>Marasmiineae</taxon>
        <taxon>Omphalotaceae</taxon>
        <taxon>Rhodocollybia</taxon>
    </lineage>
</organism>
<dbReference type="GO" id="GO:0008541">
    <property type="term" value="C:proteasome regulatory particle, lid subcomplex"/>
    <property type="evidence" value="ECO:0007669"/>
    <property type="project" value="UniProtKB-ARBA"/>
</dbReference>
<feature type="domain" description="PCI" evidence="4">
    <location>
        <begin position="191"/>
        <end position="360"/>
    </location>
</feature>
<comment type="subunit">
    <text evidence="3">The 26S proteasome is composed of a core protease, known as the 20S proteasome, capped at one or both ends by the 19S regulatory complex (RC). The RC is composed of at least 18 different subunits in two subcomplexes, the base and the lid, which form the portions proximal and distal to the 20S proteolytic core, respectively. Component of the lid subcomplex of the 19S RC.</text>
</comment>
<dbReference type="InterPro" id="IPR036390">
    <property type="entry name" value="WH_DNA-bd_sf"/>
</dbReference>
<evidence type="ECO:0000256" key="3">
    <source>
        <dbReference type="ARBA" id="ARBA00093502"/>
    </source>
</evidence>
<comment type="caution">
    <text evidence="5">The sequence shown here is derived from an EMBL/GenBank/DDBJ whole genome shotgun (WGS) entry which is preliminary data.</text>
</comment>
<keyword evidence="1 5" id="KW-0647">Proteasome</keyword>
<dbReference type="Proteomes" id="UP000772434">
    <property type="component" value="Unassembled WGS sequence"/>
</dbReference>
<dbReference type="InterPro" id="IPR019585">
    <property type="entry name" value="Rpn7/CSN1"/>
</dbReference>
<dbReference type="InterPro" id="IPR045135">
    <property type="entry name" value="Rpn7_N"/>
</dbReference>
<dbReference type="Pfam" id="PF21154">
    <property type="entry name" value="RPN7_PSMD6_C"/>
    <property type="match status" value="1"/>
</dbReference>
<dbReference type="SUPFAM" id="SSF46785">
    <property type="entry name" value="Winged helix' DNA-binding domain"/>
    <property type="match status" value="1"/>
</dbReference>
<dbReference type="InterPro" id="IPR011990">
    <property type="entry name" value="TPR-like_helical_dom_sf"/>
</dbReference>
<proteinExistence type="predicted"/>
<keyword evidence="6" id="KW-1185">Reference proteome</keyword>
<dbReference type="EMBL" id="JADNRY010000302">
    <property type="protein sequence ID" value="KAF9059411.1"/>
    <property type="molecule type" value="Genomic_DNA"/>
</dbReference>
<gene>
    <name evidence="5" type="ORF">BDP27DRAFT_1238814</name>
</gene>
<dbReference type="PROSITE" id="PS50250">
    <property type="entry name" value="PCI"/>
    <property type="match status" value="1"/>
</dbReference>
<evidence type="ECO:0000256" key="1">
    <source>
        <dbReference type="ARBA" id="ARBA00022942"/>
    </source>
</evidence>
<dbReference type="SUPFAM" id="SSF48452">
    <property type="entry name" value="TPR-like"/>
    <property type="match status" value="1"/>
</dbReference>
<dbReference type="OrthoDB" id="1452at2759"/>